<dbReference type="Pfam" id="PF00731">
    <property type="entry name" value="AIRC"/>
    <property type="match status" value="1"/>
</dbReference>
<evidence type="ECO:0000259" key="1">
    <source>
        <dbReference type="SMART" id="SM01001"/>
    </source>
</evidence>
<keyword evidence="3" id="KW-1185">Reference proteome</keyword>
<organism evidence="2 3">
    <name type="scientific">Oceanobacillus sojae</name>
    <dbReference type="NCBI Taxonomy" id="582851"/>
    <lineage>
        <taxon>Bacteria</taxon>
        <taxon>Bacillati</taxon>
        <taxon>Bacillota</taxon>
        <taxon>Bacilli</taxon>
        <taxon>Bacillales</taxon>
        <taxon>Bacillaceae</taxon>
        <taxon>Oceanobacillus</taxon>
    </lineage>
</organism>
<dbReference type="Gene3D" id="3.40.50.1970">
    <property type="match status" value="1"/>
</dbReference>
<dbReference type="GO" id="GO:0016787">
    <property type="term" value="F:hydrolase activity"/>
    <property type="evidence" value="ECO:0007669"/>
    <property type="project" value="InterPro"/>
</dbReference>
<dbReference type="InterPro" id="IPR000031">
    <property type="entry name" value="PurE_dom"/>
</dbReference>
<reference evidence="2 3" key="1">
    <citation type="submission" date="2019-07" db="EMBL/GenBank/DDBJ databases">
        <title>Whole genome shotgun sequence of Oceanobacillus sojae NBRC 105379.</title>
        <authorList>
            <person name="Hosoyama A."/>
            <person name="Uohara A."/>
            <person name="Ohji S."/>
            <person name="Ichikawa N."/>
        </authorList>
    </citation>
    <scope>NUCLEOTIDE SEQUENCE [LARGE SCALE GENOMIC DNA]</scope>
    <source>
        <strain evidence="2 3">NBRC 105379</strain>
    </source>
</reference>
<dbReference type="AlphaFoldDB" id="A0A511ZL44"/>
<feature type="domain" description="PurE" evidence="1">
    <location>
        <begin position="148"/>
        <end position="280"/>
    </location>
</feature>
<dbReference type="NCBIfam" id="NF033503">
    <property type="entry name" value="LarB"/>
    <property type="match status" value="1"/>
</dbReference>
<dbReference type="Proteomes" id="UP000321558">
    <property type="component" value="Unassembled WGS sequence"/>
</dbReference>
<evidence type="ECO:0000313" key="2">
    <source>
        <dbReference type="EMBL" id="GEN88171.1"/>
    </source>
</evidence>
<dbReference type="SMART" id="SM01001">
    <property type="entry name" value="AIRC"/>
    <property type="match status" value="1"/>
</dbReference>
<dbReference type="GO" id="GO:0006189">
    <property type="term" value="P:'de novo' IMP biosynthetic process"/>
    <property type="evidence" value="ECO:0007669"/>
    <property type="project" value="InterPro"/>
</dbReference>
<dbReference type="EMBL" id="BJYM01000012">
    <property type="protein sequence ID" value="GEN88171.1"/>
    <property type="molecule type" value="Genomic_DNA"/>
</dbReference>
<gene>
    <name evidence="2" type="ORF">OSO01_29100</name>
</gene>
<protein>
    <submittedName>
        <fullName evidence="2">1-(5-phosphoribosyl)-5-amino-4-imidazole-carboxyl ate carboxylase</fullName>
    </submittedName>
</protein>
<dbReference type="PANTHER" id="PTHR43064">
    <property type="entry name" value="PHOSPHORIBOSYLAMINOIMIDAZOLE CARBOXYLASE-RELATED"/>
    <property type="match status" value="1"/>
</dbReference>
<dbReference type="SUPFAM" id="SSF52255">
    <property type="entry name" value="N5-CAIR mutase (phosphoribosylaminoimidazole carboxylase, PurE)"/>
    <property type="match status" value="1"/>
</dbReference>
<accession>A0A511ZL44</accession>
<dbReference type="PANTHER" id="PTHR43064:SF1">
    <property type="entry name" value="SLL1489 PROTEIN"/>
    <property type="match status" value="1"/>
</dbReference>
<comment type="caution">
    <text evidence="2">The sequence shown here is derived from an EMBL/GenBank/DDBJ whole genome shotgun (WGS) entry which is preliminary data.</text>
</comment>
<name>A0A511ZL44_9BACI</name>
<sequence length="283" mass="31116">MVPEQKHSRTIQMYFGLFWVNKHKRLKKFERVGHHMEEILKEVQNGTLSIDNAKKRLATYEDLGFAKVDHHRKKRQGFPEVIYGEGKTIEQITAILRAIKAKQNDVLITRVSQDKAEVILESHPELTYHDIAQILSWKAKEKKENKEGFIAIICAGTSDLRIAEEAAITAEVLGSNVRRFYDVGVAGIHRLLDQAQMIQEATASVVVAGMEGALPSVVGGLVSHPVIAVPTSVGYGANFQGLSALLTMLNSCASGISVVNIDNGFGGAYNAVLIDRLAQGKEK</sequence>
<proteinExistence type="predicted"/>
<dbReference type="InterPro" id="IPR039476">
    <property type="entry name" value="P2CMN_synthase_LarB"/>
</dbReference>
<evidence type="ECO:0000313" key="3">
    <source>
        <dbReference type="Proteomes" id="UP000321558"/>
    </source>
</evidence>